<dbReference type="SMART" id="SM00603">
    <property type="entry name" value="LCCL"/>
    <property type="match status" value="1"/>
</dbReference>
<dbReference type="Proteomes" id="UP000438429">
    <property type="component" value="Unassembled WGS sequence"/>
</dbReference>
<evidence type="ECO:0000259" key="12">
    <source>
        <dbReference type="PROSITE" id="PS50820"/>
    </source>
</evidence>
<evidence type="ECO:0008006" key="15">
    <source>
        <dbReference type="Google" id="ProtNLM"/>
    </source>
</evidence>
<feature type="transmembrane region" description="Helical" evidence="9">
    <location>
        <begin position="580"/>
        <end position="604"/>
    </location>
</feature>
<dbReference type="PROSITE" id="PS50820">
    <property type="entry name" value="LCCL"/>
    <property type="match status" value="1"/>
</dbReference>
<dbReference type="FunFam" id="2.60.120.260:FF:000002">
    <property type="entry name" value="Coagulation factor VIII"/>
    <property type="match status" value="1"/>
</dbReference>
<evidence type="ECO:0000256" key="7">
    <source>
        <dbReference type="PROSITE-ProRule" id="PRU00059"/>
    </source>
</evidence>
<evidence type="ECO:0000313" key="14">
    <source>
        <dbReference type="Proteomes" id="UP000438429"/>
    </source>
</evidence>
<keyword evidence="6 7" id="KW-1015">Disulfide bond</keyword>
<keyword evidence="4 9" id="KW-1133">Transmembrane helix</keyword>
<evidence type="ECO:0000259" key="11">
    <source>
        <dbReference type="PROSITE" id="PS50022"/>
    </source>
</evidence>
<proteinExistence type="predicted"/>
<evidence type="ECO:0000256" key="9">
    <source>
        <dbReference type="SAM" id="Phobius"/>
    </source>
</evidence>
<keyword evidence="5 9" id="KW-0472">Membrane</keyword>
<dbReference type="PANTHER" id="PTHR46806">
    <property type="entry name" value="F5/8 TYPE C DOMAIN-CONTAINING PROTEIN"/>
    <property type="match status" value="1"/>
</dbReference>
<dbReference type="PROSITE" id="PS01285">
    <property type="entry name" value="FA58C_1"/>
    <property type="match status" value="1"/>
</dbReference>
<feature type="domain" description="F5/8 type C" evidence="11">
    <location>
        <begin position="368"/>
        <end position="523"/>
    </location>
</feature>
<dbReference type="SUPFAM" id="SSF69848">
    <property type="entry name" value="LCCL domain"/>
    <property type="match status" value="1"/>
</dbReference>
<dbReference type="InterPro" id="IPR036609">
    <property type="entry name" value="LCCL_sf"/>
</dbReference>
<dbReference type="InterPro" id="IPR008979">
    <property type="entry name" value="Galactose-bd-like_sf"/>
</dbReference>
<dbReference type="FunFam" id="2.60.120.290:FF:000035">
    <property type="entry name" value="Discoidin, CUB and LCCL domain-containing protein 2"/>
    <property type="match status" value="1"/>
</dbReference>
<dbReference type="AlphaFoldDB" id="A0A6A4S4S2"/>
<dbReference type="GO" id="GO:0005886">
    <property type="term" value="C:plasma membrane"/>
    <property type="evidence" value="ECO:0007669"/>
    <property type="project" value="TreeGrafter"/>
</dbReference>
<comment type="caution">
    <text evidence="7">Lacks conserved residue(s) required for the propagation of feature annotation.</text>
</comment>
<keyword evidence="2" id="KW-0597">Phosphoprotein</keyword>
<feature type="compositionally biased region" description="Polar residues" evidence="8">
    <location>
        <begin position="558"/>
        <end position="573"/>
    </location>
</feature>
<dbReference type="Pfam" id="PF00431">
    <property type="entry name" value="CUB"/>
    <property type="match status" value="1"/>
</dbReference>
<evidence type="ECO:0000259" key="10">
    <source>
        <dbReference type="PROSITE" id="PS01180"/>
    </source>
</evidence>
<feature type="domain" description="LCCL" evidence="12">
    <location>
        <begin position="265"/>
        <end position="361"/>
    </location>
</feature>
<dbReference type="Pfam" id="PF03815">
    <property type="entry name" value="LCCL"/>
    <property type="match status" value="1"/>
</dbReference>
<evidence type="ECO:0000256" key="5">
    <source>
        <dbReference type="ARBA" id="ARBA00023136"/>
    </source>
</evidence>
<dbReference type="Gene3D" id="2.60.120.260">
    <property type="entry name" value="Galactose-binding domain-like"/>
    <property type="match status" value="1"/>
</dbReference>
<evidence type="ECO:0000256" key="4">
    <source>
        <dbReference type="ARBA" id="ARBA00022989"/>
    </source>
</evidence>
<dbReference type="InterPro" id="IPR000421">
    <property type="entry name" value="FA58C"/>
</dbReference>
<dbReference type="GO" id="GO:0042060">
    <property type="term" value="P:wound healing"/>
    <property type="evidence" value="ECO:0007669"/>
    <property type="project" value="TreeGrafter"/>
</dbReference>
<accession>A0A6A4S4S2</accession>
<dbReference type="SUPFAM" id="SSF49785">
    <property type="entry name" value="Galactose-binding domain-like"/>
    <property type="match status" value="1"/>
</dbReference>
<dbReference type="SUPFAM" id="SSF49854">
    <property type="entry name" value="Spermadhesin, CUB domain"/>
    <property type="match status" value="1"/>
</dbReference>
<name>A0A6A4S4S2_SCOMX</name>
<dbReference type="EMBL" id="VEVO01000019">
    <property type="protein sequence ID" value="KAF0026640.1"/>
    <property type="molecule type" value="Genomic_DNA"/>
</dbReference>
<evidence type="ECO:0000313" key="13">
    <source>
        <dbReference type="EMBL" id="KAF0026640.1"/>
    </source>
</evidence>
<evidence type="ECO:0000256" key="3">
    <source>
        <dbReference type="ARBA" id="ARBA00022692"/>
    </source>
</evidence>
<sequence>MHRERRFQGFARELKRLVDSTDKERYPDSHSGLVVIVHMFLKHISAECVRIPIRFPPASVDLLERPGQERLRAEASDVCKVIPLISHNSDNRSMRCSRSRREQYAFGLQAAMGRAVMVGRGPPGARTLVLSMLLVLTAESCRAQQGDGCGPSVLGPSSGTLSSLGYPRTYPNNTVCEWEISVPPGNRIHFRVAELDIENGDCQVNYLSLYNGIGPERREIGKYCGLGLKGVNLNESTGNQVTVRFMSGTHHTGHGFHLSYSTTEHADLITCQDKGADFPQAEFSKYCPAGCLTSAQEISGTIPNGYRESSPLCVAAVHAGVVSNAVGGRISVVSSKGIPHYEGTLANNVTSTGGTLSNSLFTFRTNGCYGTLGLESGGVADTQLSASSAWEWNFGRHREWAPSGARLKKAGPPWVPAQSDQQQWLQVDFKREKRITGITTTGSTLREYQFYVSSYRVLYSNDAQQWYIYREANSTQDKIFQGNINYLHEVRNNFIPPIEARFVRINPSGWHQRIALKVELVGCPAARRWTEPKPDPRMLLPSHHSPPPAGTRRPPRLGQTTRTPDIRNTTMPPHTSKDKALAAVLVPVSVMVLTALVLTGVCAWHWRNRKKSSEGTYDLPHWDRTDWWKSMKQLLPSKMVETDDSVRYSSSEVGRLTGRGAVPRLHAEPAEYAQPLVSGVTTLGARSTFKPDEGPDPGYSDPDLYDAPMSPDVYHAYAEPLPASGSEYATPIVVDMGCHPSGGPSLNQPAAVCGFMGAGATSLLGRTDSGQSGRSAYDTPKNATGQVTEDLTYQSCVFLFHGPRVIVMMMMMMWRLIAVVVAGCVESSSVAPVDCIPLLSTCGTDPTKHNVAGA</sequence>
<evidence type="ECO:0000256" key="6">
    <source>
        <dbReference type="ARBA" id="ARBA00023157"/>
    </source>
</evidence>
<dbReference type="Gene3D" id="2.170.130.20">
    <property type="entry name" value="LCCL-like domain"/>
    <property type="match status" value="1"/>
</dbReference>
<organism evidence="13 14">
    <name type="scientific">Scophthalmus maximus</name>
    <name type="common">Turbot</name>
    <name type="synonym">Psetta maxima</name>
    <dbReference type="NCBI Taxonomy" id="52904"/>
    <lineage>
        <taxon>Eukaryota</taxon>
        <taxon>Metazoa</taxon>
        <taxon>Chordata</taxon>
        <taxon>Craniata</taxon>
        <taxon>Vertebrata</taxon>
        <taxon>Euteleostomi</taxon>
        <taxon>Actinopterygii</taxon>
        <taxon>Neopterygii</taxon>
        <taxon>Teleostei</taxon>
        <taxon>Neoteleostei</taxon>
        <taxon>Acanthomorphata</taxon>
        <taxon>Carangaria</taxon>
        <taxon>Pleuronectiformes</taxon>
        <taxon>Pleuronectoidei</taxon>
        <taxon>Scophthalmidae</taxon>
        <taxon>Scophthalmus</taxon>
    </lineage>
</organism>
<reference evidence="13 14" key="1">
    <citation type="submission" date="2019-06" db="EMBL/GenBank/DDBJ databases">
        <title>Draft genomes of female and male turbot (Scophthalmus maximus).</title>
        <authorList>
            <person name="Xu H."/>
            <person name="Xu X.-W."/>
            <person name="Shao C."/>
            <person name="Chen S."/>
        </authorList>
    </citation>
    <scope>NUCLEOTIDE SEQUENCE [LARGE SCALE GENOMIC DNA]</scope>
    <source>
        <strain evidence="13">Ysfricsl-2016a</strain>
        <tissue evidence="13">Blood</tissue>
    </source>
</reference>
<feature type="disulfide bond" evidence="7">
    <location>
        <begin position="149"/>
        <end position="176"/>
    </location>
</feature>
<dbReference type="GO" id="GO:0038023">
    <property type="term" value="F:signaling receptor activity"/>
    <property type="evidence" value="ECO:0007669"/>
    <property type="project" value="TreeGrafter"/>
</dbReference>
<gene>
    <name evidence="13" type="ORF">F2P81_021377</name>
</gene>
<dbReference type="InterPro" id="IPR050633">
    <property type="entry name" value="Neuropilin_MCO_CoagFactor"/>
</dbReference>
<dbReference type="PROSITE" id="PS50022">
    <property type="entry name" value="FA58C_3"/>
    <property type="match status" value="1"/>
</dbReference>
<dbReference type="Pfam" id="PF00754">
    <property type="entry name" value="F5_F8_type_C"/>
    <property type="match status" value="1"/>
</dbReference>
<dbReference type="Gene3D" id="2.60.120.290">
    <property type="entry name" value="Spermadhesin, CUB domain"/>
    <property type="match status" value="1"/>
</dbReference>
<dbReference type="InterPro" id="IPR000859">
    <property type="entry name" value="CUB_dom"/>
</dbReference>
<keyword evidence="3 9" id="KW-0812">Transmembrane</keyword>
<dbReference type="InterPro" id="IPR004043">
    <property type="entry name" value="LCCL"/>
</dbReference>
<evidence type="ECO:0000256" key="2">
    <source>
        <dbReference type="ARBA" id="ARBA00022553"/>
    </source>
</evidence>
<feature type="region of interest" description="Disordered" evidence="8">
    <location>
        <begin position="531"/>
        <end position="575"/>
    </location>
</feature>
<dbReference type="CDD" id="cd00057">
    <property type="entry name" value="FA58C"/>
    <property type="match status" value="1"/>
</dbReference>
<evidence type="ECO:0000256" key="8">
    <source>
        <dbReference type="SAM" id="MobiDB-lite"/>
    </source>
</evidence>
<dbReference type="SMART" id="SM00231">
    <property type="entry name" value="FA58C"/>
    <property type="match status" value="1"/>
</dbReference>
<dbReference type="PROSITE" id="PS01180">
    <property type="entry name" value="CUB"/>
    <property type="match status" value="1"/>
</dbReference>
<protein>
    <recommendedName>
        <fullName evidence="15">Discoidin, CUB and LCCL domain-containing protein 2</fullName>
    </recommendedName>
</protein>
<dbReference type="InterPro" id="IPR035914">
    <property type="entry name" value="Sperma_CUB_dom_sf"/>
</dbReference>
<dbReference type="PANTHER" id="PTHR46806:SF3">
    <property type="entry name" value="DISCOIDIN, CUB AND LCCL DOMAIN-CONTAINING PROTEIN 2"/>
    <property type="match status" value="1"/>
</dbReference>
<evidence type="ECO:0000256" key="1">
    <source>
        <dbReference type="ARBA" id="ARBA00004479"/>
    </source>
</evidence>
<dbReference type="CDD" id="cd00041">
    <property type="entry name" value="CUB"/>
    <property type="match status" value="1"/>
</dbReference>
<feature type="domain" description="CUB" evidence="10">
    <location>
        <begin position="149"/>
        <end position="263"/>
    </location>
</feature>
<comment type="caution">
    <text evidence="13">The sequence shown here is derived from an EMBL/GenBank/DDBJ whole genome shotgun (WGS) entry which is preliminary data.</text>
</comment>
<dbReference type="SMART" id="SM00042">
    <property type="entry name" value="CUB"/>
    <property type="match status" value="1"/>
</dbReference>
<comment type="subcellular location">
    <subcellularLocation>
        <location evidence="1">Membrane</location>
        <topology evidence="1">Single-pass type I membrane protein</topology>
    </subcellularLocation>
</comment>